<feature type="compositionally biased region" description="Basic and acidic residues" evidence="2">
    <location>
        <begin position="606"/>
        <end position="615"/>
    </location>
</feature>
<feature type="region of interest" description="Disordered" evidence="2">
    <location>
        <begin position="685"/>
        <end position="723"/>
    </location>
</feature>
<feature type="compositionally biased region" description="Polar residues" evidence="2">
    <location>
        <begin position="694"/>
        <end position="715"/>
    </location>
</feature>
<feature type="region of interest" description="Disordered" evidence="2">
    <location>
        <begin position="421"/>
        <end position="448"/>
    </location>
</feature>
<dbReference type="GO" id="GO:0015031">
    <property type="term" value="P:protein transport"/>
    <property type="evidence" value="ECO:0007669"/>
    <property type="project" value="InterPro"/>
</dbReference>
<evidence type="ECO:0000256" key="1">
    <source>
        <dbReference type="ARBA" id="ARBA00005536"/>
    </source>
</evidence>
<gene>
    <name evidence="3" type="ORF">IFM89_035936</name>
</gene>
<evidence type="ECO:0000256" key="2">
    <source>
        <dbReference type="SAM" id="MobiDB-lite"/>
    </source>
</evidence>
<dbReference type="Pfam" id="PF03398">
    <property type="entry name" value="Ist1"/>
    <property type="match status" value="1"/>
</dbReference>
<dbReference type="InterPro" id="IPR042277">
    <property type="entry name" value="IST1-like"/>
</dbReference>
<dbReference type="FunFam" id="1.20.1260.60:FF:000002">
    <property type="entry name" value="Vacuolar protein sorting-associated protein IST1"/>
    <property type="match status" value="1"/>
</dbReference>
<feature type="region of interest" description="Disordered" evidence="2">
    <location>
        <begin position="578"/>
        <end position="615"/>
    </location>
</feature>
<name>A0A835LCP0_9MAGN</name>
<dbReference type="Proteomes" id="UP000631114">
    <property type="component" value="Unassembled WGS sequence"/>
</dbReference>
<organism evidence="3 4">
    <name type="scientific">Coptis chinensis</name>
    <dbReference type="NCBI Taxonomy" id="261450"/>
    <lineage>
        <taxon>Eukaryota</taxon>
        <taxon>Viridiplantae</taxon>
        <taxon>Streptophyta</taxon>
        <taxon>Embryophyta</taxon>
        <taxon>Tracheophyta</taxon>
        <taxon>Spermatophyta</taxon>
        <taxon>Magnoliopsida</taxon>
        <taxon>Ranunculales</taxon>
        <taxon>Ranunculaceae</taxon>
        <taxon>Coptidoideae</taxon>
        <taxon>Coptis</taxon>
    </lineage>
</organism>
<dbReference type="PANTHER" id="PTHR12161">
    <property type="entry name" value="IST1 FAMILY MEMBER"/>
    <property type="match status" value="1"/>
</dbReference>
<feature type="compositionally biased region" description="Basic residues" evidence="2">
    <location>
        <begin position="439"/>
        <end position="448"/>
    </location>
</feature>
<evidence type="ECO:0008006" key="5">
    <source>
        <dbReference type="Google" id="ProtNLM"/>
    </source>
</evidence>
<evidence type="ECO:0000313" key="3">
    <source>
        <dbReference type="EMBL" id="KAF9590618.1"/>
    </source>
</evidence>
<proteinExistence type="inferred from homology"/>
<protein>
    <recommendedName>
        <fullName evidence="5">IST1-like protein</fullName>
    </recommendedName>
</protein>
<dbReference type="InterPro" id="IPR005061">
    <property type="entry name" value="Ist1"/>
</dbReference>
<dbReference type="Gene3D" id="1.20.1260.60">
    <property type="entry name" value="Vacuolar protein sorting-associated protein Ist1"/>
    <property type="match status" value="1"/>
</dbReference>
<dbReference type="AlphaFoldDB" id="A0A835LCP0"/>
<dbReference type="PANTHER" id="PTHR12161:SF44">
    <property type="entry name" value="REGULATOR OF VPS4 ACTIVITY IN THE MVB PATHWAY PROTEIN"/>
    <property type="match status" value="1"/>
</dbReference>
<comment type="similarity">
    <text evidence="1">Belongs to the IST1 family.</text>
</comment>
<sequence>MNMFEVLFGWRKASRCKKLIRRVQCRLKLLKNKRDSIVRQVRQDVVQLIKDGHEDCALSRIDQIYKDQSLKAVYDLLDNFCGFIIVNLSYIRKHRLRQSQNIEMVPYVLTTPETMYLILQYLDCPNDINEAVSSLLFASARFGDLPELIKLRKLFGERYGQRFAVTAVELSYGNLVNPQIIENLCTKSIPDHLKLDLMKEIARDNGLELDYPENGIEFELQHRQQSDLLMENGEFEWMEQDLSGVQVTYMSIGGTQLQASNEKELQEFAKSNNSMSRWKKIEESPPSYRCFEMNIGTVGGTTALPSTQDVQEFSSDLIHESSVNMENHDESDTLYEVEMLPERIPCQSNPGRSSSSTLSNATLQHKVEKITRAASESPSCFSERSVVYLDDVMELQPNVKDDKQKDQRLFVFTENNPSVRKDCTEPWEPSDGKTSSRSASKRRKSSKRRLNGRYVLVENLSMKDVECALYYGEPGYTSQDDDLSSLRSYPHRKHQKKTPDLEILTSPVTNHRKKLSSPKSPYFNGWRIREEAHLKEMESHSVSHGCKRNQKNYDDCKFSHDKVGRFLVKPSYLIASDEEDEWESPSRRQRSKSKALKGLSSSNLQGKREDTLHNSHCSPDEAFCKKINTDRKGSRGATDKAMNNCIEEAEVIDCRPSCASSHDSCSRVTSPWMHVRPPYLRAMTMPPERPKELPSNQILKSTSSLPKHQSHSKIGSPSYVHPKLPEYDDLAAKFRALKKETDA</sequence>
<reference evidence="3 4" key="1">
    <citation type="submission" date="2020-10" db="EMBL/GenBank/DDBJ databases">
        <title>The Coptis chinensis genome and diversification of protoberbering-type alkaloids.</title>
        <authorList>
            <person name="Wang B."/>
            <person name="Shu S."/>
            <person name="Song C."/>
            <person name="Liu Y."/>
        </authorList>
    </citation>
    <scope>NUCLEOTIDE SEQUENCE [LARGE SCALE GENOMIC DNA]</scope>
    <source>
        <strain evidence="3">HL-2020</strain>
        <tissue evidence="3">Leaf</tissue>
    </source>
</reference>
<comment type="caution">
    <text evidence="3">The sequence shown here is derived from an EMBL/GenBank/DDBJ whole genome shotgun (WGS) entry which is preliminary data.</text>
</comment>
<keyword evidence="4" id="KW-1185">Reference proteome</keyword>
<dbReference type="OrthoDB" id="29853at2759"/>
<evidence type="ECO:0000313" key="4">
    <source>
        <dbReference type="Proteomes" id="UP000631114"/>
    </source>
</evidence>
<dbReference type="EMBL" id="JADFTS010000009">
    <property type="protein sequence ID" value="KAF9590618.1"/>
    <property type="molecule type" value="Genomic_DNA"/>
</dbReference>
<accession>A0A835LCP0</accession>